<dbReference type="InterPro" id="IPR027417">
    <property type="entry name" value="P-loop_NTPase"/>
</dbReference>
<name>A0A977PZK8_9CYAN</name>
<accession>A0A977PZK8</accession>
<dbReference type="InterPro" id="IPR024983">
    <property type="entry name" value="CHAT_dom"/>
</dbReference>
<dbReference type="KEGG" id="wna:KA717_13520"/>
<dbReference type="AlphaFoldDB" id="A0A977PZK8"/>
<protein>
    <submittedName>
        <fullName evidence="2">AAA-like domain-containing protein</fullName>
    </submittedName>
</protein>
<evidence type="ECO:0000313" key="2">
    <source>
        <dbReference type="EMBL" id="UXE63535.1"/>
    </source>
</evidence>
<dbReference type="Gene3D" id="3.40.50.300">
    <property type="entry name" value="P-loop containing nucleotide triphosphate hydrolases"/>
    <property type="match status" value="1"/>
</dbReference>
<feature type="domain" description="CHAT" evidence="1">
    <location>
        <begin position="5"/>
        <end position="140"/>
    </location>
</feature>
<gene>
    <name evidence="2" type="ORF">KA717_13520</name>
</gene>
<dbReference type="Pfam" id="PF12770">
    <property type="entry name" value="CHAT"/>
    <property type="match status" value="1"/>
</dbReference>
<dbReference type="EMBL" id="CP073041">
    <property type="protein sequence ID" value="UXE63535.1"/>
    <property type="molecule type" value="Genomic_DNA"/>
</dbReference>
<reference evidence="2" key="1">
    <citation type="submission" date="2021-04" db="EMBL/GenBank/DDBJ databases">
        <title>Genome sequence of Woronichinia naegeliana from Washington state freshwater lake bloom.</title>
        <authorList>
            <person name="Dreher T.W."/>
        </authorList>
    </citation>
    <scope>NUCLEOTIDE SEQUENCE</scope>
    <source>
        <strain evidence="2">WA131</strain>
    </source>
</reference>
<dbReference type="Pfam" id="PF14516">
    <property type="entry name" value="AAA_35"/>
    <property type="match status" value="1"/>
</dbReference>
<evidence type="ECO:0000259" key="1">
    <source>
        <dbReference type="Pfam" id="PF12770"/>
    </source>
</evidence>
<dbReference type="Proteomes" id="UP001065613">
    <property type="component" value="Chromosome"/>
</dbReference>
<organism evidence="2">
    <name type="scientific">Woronichinia naegeliana WA131</name>
    <dbReference type="NCBI Taxonomy" id="2824559"/>
    <lineage>
        <taxon>Bacteria</taxon>
        <taxon>Bacillati</taxon>
        <taxon>Cyanobacteriota</taxon>
        <taxon>Cyanophyceae</taxon>
        <taxon>Synechococcales</taxon>
        <taxon>Coelosphaeriaceae</taxon>
        <taxon>Woronichinia</taxon>
    </lineage>
</organism>
<proteinExistence type="predicted"/>
<dbReference type="SUPFAM" id="SSF52540">
    <property type="entry name" value="P-loop containing nucleoside triphosphate hydrolases"/>
    <property type="match status" value="1"/>
</dbReference>
<sequence length="509" mass="57830">MRLGEEIREIKEGLKRSKYRDLFQIETAEAVRVGDIQRAMLDYEPNIVHFSGHGAGEEGLVFEDETGQVKFVSAEGLAGLFSLFADKLDCVLLNACYSETQAQKISQHINHVIGMSQAIGDKAAIAFAVGFYDALGADRGVDFAYKLGCSAISMQGIPEHLTPKLLTKVSKLPSPPTITTNPYVERPPIEKNCYQNILQPGMLIRIKAPEKMGKSSLLNQILAYAKQQDYQTVRLDFQLLDDEMIKDSLQFLRWFCKQISLELKFLDQVDKNWQGLTPNILCTRYFRGYVLPHLGSSLVLALDNLDRFFEEKYQFVAASFFGMLRAWHENAKQTTDNDWQKLRLILVYSTEDLPNLSIHHSPFNVGKEVKLSDFDRSQIEIFAQQYGLNLLSPQVEKLTELVGGHPYLLKVAFEHLKTDPNVTLDELLSKAATDEGIYHNHLQKYLLKLDNAPELAAIFKVVVTSDSSIKINSPKQKHKLQSMGLIVYDNNKVKPRCQLYRLYFRDQLG</sequence>